<evidence type="ECO:0000313" key="3">
    <source>
        <dbReference type="Proteomes" id="UP000053676"/>
    </source>
</evidence>
<dbReference type="AlphaFoldDB" id="W2TS19"/>
<dbReference type="KEGG" id="nai:NECAME_07221"/>
<protein>
    <submittedName>
        <fullName evidence="2">Uncharacterized protein</fullName>
    </submittedName>
</protein>
<evidence type="ECO:0000313" key="2">
    <source>
        <dbReference type="EMBL" id="ETN83792.1"/>
    </source>
</evidence>
<feature type="compositionally biased region" description="Basic and acidic residues" evidence="1">
    <location>
        <begin position="1"/>
        <end position="17"/>
    </location>
</feature>
<reference evidence="3" key="1">
    <citation type="journal article" date="2014" name="Nat. Genet.">
        <title>Genome of the human hookworm Necator americanus.</title>
        <authorList>
            <person name="Tang Y.T."/>
            <person name="Gao X."/>
            <person name="Rosa B.A."/>
            <person name="Abubucker S."/>
            <person name="Hallsworth-Pepin K."/>
            <person name="Martin J."/>
            <person name="Tyagi R."/>
            <person name="Heizer E."/>
            <person name="Zhang X."/>
            <person name="Bhonagiri-Palsikar V."/>
            <person name="Minx P."/>
            <person name="Warren W.C."/>
            <person name="Wang Q."/>
            <person name="Zhan B."/>
            <person name="Hotez P.J."/>
            <person name="Sternberg P.W."/>
            <person name="Dougall A."/>
            <person name="Gaze S.T."/>
            <person name="Mulvenna J."/>
            <person name="Sotillo J."/>
            <person name="Ranganathan S."/>
            <person name="Rabelo E.M."/>
            <person name="Wilson R.K."/>
            <person name="Felgner P.L."/>
            <person name="Bethony J."/>
            <person name="Hawdon J.M."/>
            <person name="Gasser R.B."/>
            <person name="Loukas A."/>
            <person name="Mitreva M."/>
        </authorList>
    </citation>
    <scope>NUCLEOTIDE SEQUENCE [LARGE SCALE GENOMIC DNA]</scope>
</reference>
<dbReference type="EMBL" id="KI658094">
    <property type="protein sequence ID" value="ETN83792.1"/>
    <property type="molecule type" value="Genomic_DNA"/>
</dbReference>
<evidence type="ECO:0000256" key="1">
    <source>
        <dbReference type="SAM" id="MobiDB-lite"/>
    </source>
</evidence>
<organism evidence="2 3">
    <name type="scientific">Necator americanus</name>
    <name type="common">Human hookworm</name>
    <dbReference type="NCBI Taxonomy" id="51031"/>
    <lineage>
        <taxon>Eukaryota</taxon>
        <taxon>Metazoa</taxon>
        <taxon>Ecdysozoa</taxon>
        <taxon>Nematoda</taxon>
        <taxon>Chromadorea</taxon>
        <taxon>Rhabditida</taxon>
        <taxon>Rhabditina</taxon>
        <taxon>Rhabditomorpha</taxon>
        <taxon>Strongyloidea</taxon>
        <taxon>Ancylostomatidae</taxon>
        <taxon>Bunostominae</taxon>
        <taxon>Necator</taxon>
    </lineage>
</organism>
<feature type="region of interest" description="Disordered" evidence="1">
    <location>
        <begin position="1"/>
        <end position="27"/>
    </location>
</feature>
<accession>W2TS19</accession>
<gene>
    <name evidence="2" type="ORF">NECAME_07221</name>
</gene>
<dbReference type="Proteomes" id="UP000053676">
    <property type="component" value="Unassembled WGS sequence"/>
</dbReference>
<name>W2TS19_NECAM</name>
<sequence length="59" mass="6781">MDKKETMVMTTFRREEESTSGMGTYEQSCGEDCNQLRQVGNRSMHFSLRRIVNSACLAE</sequence>
<keyword evidence="3" id="KW-1185">Reference proteome</keyword>
<proteinExistence type="predicted"/>